<comment type="caution">
    <text evidence="1">The sequence shown here is derived from an EMBL/GenBank/DDBJ whole genome shotgun (WGS) entry which is preliminary data.</text>
</comment>
<dbReference type="EMBL" id="JAJNCO010000035">
    <property type="protein sequence ID" value="MCD2114928.1"/>
    <property type="molecule type" value="Genomic_DNA"/>
</dbReference>
<proteinExistence type="predicted"/>
<dbReference type="Proteomes" id="UP001198630">
    <property type="component" value="Unassembled WGS sequence"/>
</dbReference>
<gene>
    <name evidence="1" type="ORF">LQ384_27990</name>
</gene>
<dbReference type="AlphaFoldDB" id="A0AAW4XPG6"/>
<reference evidence="1" key="1">
    <citation type="submission" date="2021-11" db="EMBL/GenBank/DDBJ databases">
        <title>Development of a sustainable strategy for remediation of hydrocarbon-contaminated territories based on the waste exchange concept.</title>
        <authorList>
            <person name="Elkin A."/>
        </authorList>
    </citation>
    <scope>NUCLEOTIDE SEQUENCE</scope>
    <source>
        <strain evidence="1">IEGM 757</strain>
    </source>
</reference>
<organism evidence="1 2">
    <name type="scientific">Rhodococcus rhodochrous</name>
    <dbReference type="NCBI Taxonomy" id="1829"/>
    <lineage>
        <taxon>Bacteria</taxon>
        <taxon>Bacillati</taxon>
        <taxon>Actinomycetota</taxon>
        <taxon>Actinomycetes</taxon>
        <taxon>Mycobacteriales</taxon>
        <taxon>Nocardiaceae</taxon>
        <taxon>Rhodococcus</taxon>
    </lineage>
</organism>
<evidence type="ECO:0000313" key="2">
    <source>
        <dbReference type="Proteomes" id="UP001198630"/>
    </source>
</evidence>
<protein>
    <submittedName>
        <fullName evidence="1">Uncharacterized protein</fullName>
    </submittedName>
</protein>
<name>A0AAW4XPG6_RHORH</name>
<accession>A0AAW4XPG6</accession>
<sequence length="146" mass="15436">MIAAAMAAPVRVPDELAALRTRLEHRGDPALTHLLERAATHPVVEVDDSEAAQLVESYLELLDAIGDGLQLAAAGYLPPAVVEQLAARTAPTTAHAPTTASTALGGYRHRDFDTRLTPSMWRSPSCGRVRISRTGCCSGANGPNEL</sequence>
<evidence type="ECO:0000313" key="1">
    <source>
        <dbReference type="EMBL" id="MCD2114928.1"/>
    </source>
</evidence>